<evidence type="ECO:0000256" key="1">
    <source>
        <dbReference type="ARBA" id="ARBA00022737"/>
    </source>
</evidence>
<dbReference type="Gene3D" id="1.25.40.10">
    <property type="entry name" value="Tetratricopeptide repeat domain"/>
    <property type="match status" value="2"/>
</dbReference>
<evidence type="ECO:0000256" key="2">
    <source>
        <dbReference type="ARBA" id="ARBA00022946"/>
    </source>
</evidence>
<reference evidence="5" key="2">
    <citation type="submission" date="2025-08" db="UniProtKB">
        <authorList>
            <consortium name="RefSeq"/>
        </authorList>
    </citation>
    <scope>IDENTIFICATION</scope>
    <source>
        <tissue evidence="5">Leaf</tissue>
    </source>
</reference>
<reference evidence="4" key="1">
    <citation type="journal article" date="2015" name="Nat. Genet.">
        <title>The pineapple genome and the evolution of CAM photosynthesis.</title>
        <authorList>
            <person name="Ming R."/>
            <person name="VanBuren R."/>
            <person name="Wai C.M."/>
            <person name="Tang H."/>
            <person name="Schatz M.C."/>
            <person name="Bowers J.E."/>
            <person name="Lyons E."/>
            <person name="Wang M.L."/>
            <person name="Chen J."/>
            <person name="Biggers E."/>
            <person name="Zhang J."/>
            <person name="Huang L."/>
            <person name="Zhang L."/>
            <person name="Miao W."/>
            <person name="Zhang J."/>
            <person name="Ye Z."/>
            <person name="Miao C."/>
            <person name="Lin Z."/>
            <person name="Wang H."/>
            <person name="Zhou H."/>
            <person name="Yim W.C."/>
            <person name="Priest H.D."/>
            <person name="Zheng C."/>
            <person name="Woodhouse M."/>
            <person name="Edger P.P."/>
            <person name="Guyot R."/>
            <person name="Guo H.B."/>
            <person name="Guo H."/>
            <person name="Zheng G."/>
            <person name="Singh R."/>
            <person name="Sharma A."/>
            <person name="Min X."/>
            <person name="Zheng Y."/>
            <person name="Lee H."/>
            <person name="Gurtowski J."/>
            <person name="Sedlazeck F.J."/>
            <person name="Harkess A."/>
            <person name="McKain M.R."/>
            <person name="Liao Z."/>
            <person name="Fang J."/>
            <person name="Liu J."/>
            <person name="Zhang X."/>
            <person name="Zhang Q."/>
            <person name="Hu W."/>
            <person name="Qin Y."/>
            <person name="Wang K."/>
            <person name="Chen L.Y."/>
            <person name="Shirley N."/>
            <person name="Lin Y.R."/>
            <person name="Liu L.Y."/>
            <person name="Hernandez A.G."/>
            <person name="Wright C.L."/>
            <person name="Bulone V."/>
            <person name="Tuskan G.A."/>
            <person name="Heath K."/>
            <person name="Zee F."/>
            <person name="Moore P.H."/>
            <person name="Sunkar R."/>
            <person name="Leebens-Mack J.H."/>
            <person name="Mockler T."/>
            <person name="Bennetzen J.L."/>
            <person name="Freeling M."/>
            <person name="Sankoff D."/>
            <person name="Paterson A.H."/>
            <person name="Zhu X."/>
            <person name="Yang X."/>
            <person name="Smith J.A."/>
            <person name="Cushman J.C."/>
            <person name="Paull R.E."/>
            <person name="Yu Q."/>
        </authorList>
    </citation>
    <scope>NUCLEOTIDE SEQUENCE [LARGE SCALE GENOMIC DNA]</scope>
    <source>
        <strain evidence="4">cv. F153</strain>
    </source>
</reference>
<dbReference type="PROSITE" id="PS51375">
    <property type="entry name" value="PPR"/>
    <property type="match status" value="2"/>
</dbReference>
<protein>
    <submittedName>
        <fullName evidence="5">Pentatricopeptide repeat-containing protein At3g12770-like</fullName>
    </submittedName>
</protein>
<gene>
    <name evidence="5" type="primary">LOC109721464</name>
</gene>
<dbReference type="GO" id="GO:0003723">
    <property type="term" value="F:RNA binding"/>
    <property type="evidence" value="ECO:0007669"/>
    <property type="project" value="InterPro"/>
</dbReference>
<evidence type="ECO:0000313" key="4">
    <source>
        <dbReference type="Proteomes" id="UP000515123"/>
    </source>
</evidence>
<dbReference type="InterPro" id="IPR002885">
    <property type="entry name" value="PPR_rpt"/>
</dbReference>
<evidence type="ECO:0000256" key="3">
    <source>
        <dbReference type="PROSITE-ProRule" id="PRU00708"/>
    </source>
</evidence>
<proteinExistence type="predicted"/>
<keyword evidence="1" id="KW-0677">Repeat</keyword>
<keyword evidence="4" id="KW-1185">Reference proteome</keyword>
<keyword evidence="2" id="KW-0809">Transit peptide</keyword>
<dbReference type="Pfam" id="PF01535">
    <property type="entry name" value="PPR"/>
    <property type="match status" value="5"/>
</dbReference>
<sequence>MLAQSLPPDPSVLSALLRGCAAARSLRLGRAVLDRVPARSPLLSDPSVADALLLLYSRCSLLGPARRLFDAMPRRTVASWTTAIAMYHAAGFHRDALDLYRAMRTEAEADPSVRPNAFTYTAVLNACAGARDLELGVEVHEAILRDGCGADAFVAVALIDMYAKCGRVADARHVFDAIPTNPPSAEACTAMVEGYARNGAPKEAMDVIRRALCNDIEVGNKMGFATMIKPCNMETALRSGQEIHAHIIKSGYKPGMKTLSLLVELYVKCDRMGSAKQVFDELAVKDVGLWGRMVAGFVRNGMYIQALGMYIKMVSLDIGLDSLVVYWAIKACVGMLGLEEGKQIHGRVIKMGCFSEDCVIDGVGEVYGRCGESGEAYKVKKLRKNRINGLLAQVNVVEHGSQQ</sequence>
<dbReference type="PANTHER" id="PTHR24015">
    <property type="entry name" value="OS07G0578800 PROTEIN-RELATED"/>
    <property type="match status" value="1"/>
</dbReference>
<dbReference type="GO" id="GO:0009451">
    <property type="term" value="P:RNA modification"/>
    <property type="evidence" value="ECO:0007669"/>
    <property type="project" value="InterPro"/>
</dbReference>
<evidence type="ECO:0000313" key="5">
    <source>
        <dbReference type="RefSeq" id="XP_020104707.1"/>
    </source>
</evidence>
<accession>A0A6P5GA63</accession>
<feature type="repeat" description="PPR" evidence="3">
    <location>
        <begin position="116"/>
        <end position="150"/>
    </location>
</feature>
<dbReference type="AlphaFoldDB" id="A0A6P5GA63"/>
<dbReference type="InterPro" id="IPR046960">
    <property type="entry name" value="PPR_At4g14850-like_plant"/>
</dbReference>
<dbReference type="OrthoDB" id="1893323at2759"/>
<name>A0A6P5GA63_ANACO</name>
<feature type="repeat" description="PPR" evidence="3">
    <location>
        <begin position="184"/>
        <end position="218"/>
    </location>
</feature>
<dbReference type="Proteomes" id="UP000515123">
    <property type="component" value="Linkage group 15"/>
</dbReference>
<organism evidence="4 5">
    <name type="scientific">Ananas comosus</name>
    <name type="common">Pineapple</name>
    <name type="synonym">Ananas ananas</name>
    <dbReference type="NCBI Taxonomy" id="4615"/>
    <lineage>
        <taxon>Eukaryota</taxon>
        <taxon>Viridiplantae</taxon>
        <taxon>Streptophyta</taxon>
        <taxon>Embryophyta</taxon>
        <taxon>Tracheophyta</taxon>
        <taxon>Spermatophyta</taxon>
        <taxon>Magnoliopsida</taxon>
        <taxon>Liliopsida</taxon>
        <taxon>Poales</taxon>
        <taxon>Bromeliaceae</taxon>
        <taxon>Bromelioideae</taxon>
        <taxon>Ananas</taxon>
    </lineage>
</organism>
<dbReference type="NCBIfam" id="TIGR00756">
    <property type="entry name" value="PPR"/>
    <property type="match status" value="1"/>
</dbReference>
<dbReference type="InterPro" id="IPR011990">
    <property type="entry name" value="TPR-like_helical_dom_sf"/>
</dbReference>
<dbReference type="RefSeq" id="XP_020104707.1">
    <property type="nucleotide sequence ID" value="XM_020249118.1"/>
</dbReference>
<dbReference type="GeneID" id="109721464"/>